<dbReference type="SMART" id="SM00822">
    <property type="entry name" value="PKS_KR"/>
    <property type="match status" value="1"/>
</dbReference>
<dbReference type="Proteomes" id="UP000664417">
    <property type="component" value="Unassembled WGS sequence"/>
</dbReference>
<name>A0A8J7QDE9_9BACT</name>
<accession>A0A8J7QDE9</accession>
<sequence length="251" mass="27763">MIDLSQQVALITGGTRGIGRATCEMLAQAGADIAFSYFQDHAAAEETAAAVKNHGRKVYFQAADMRNQEHCNDFFEKSIQSLGDIDIVVGNAGIWRRAPIDEMTVTEWREVLEVNLHSMFFLSQLATRHFKHRKAGKMVLVSSTAGVRGEPYHAHYAASKGAIVSLTRSLAGELSYYNINVNCVAPGWVETDMTRDVFADKTRRQIIEQSIPLRRIAAPRDIAGVILFLVSPLSRHIQGEIIHVNGGSLIR</sequence>
<reference evidence="3" key="1">
    <citation type="submission" date="2021-03" db="EMBL/GenBank/DDBJ databases">
        <authorList>
            <person name="Wang G."/>
        </authorList>
    </citation>
    <scope>NUCLEOTIDE SEQUENCE</scope>
    <source>
        <strain evidence="3">KCTC 12899</strain>
    </source>
</reference>
<dbReference type="InterPro" id="IPR057326">
    <property type="entry name" value="KR_dom"/>
</dbReference>
<dbReference type="NCBIfam" id="NF009466">
    <property type="entry name" value="PRK12826.1-2"/>
    <property type="match status" value="1"/>
</dbReference>
<dbReference type="Pfam" id="PF13561">
    <property type="entry name" value="adh_short_C2"/>
    <property type="match status" value="1"/>
</dbReference>
<gene>
    <name evidence="3" type="ORF">J3U88_03715</name>
</gene>
<dbReference type="InterPro" id="IPR020904">
    <property type="entry name" value="Sc_DH/Rdtase_CS"/>
</dbReference>
<dbReference type="InterPro" id="IPR050259">
    <property type="entry name" value="SDR"/>
</dbReference>
<comment type="caution">
    <text evidence="3">The sequence shown here is derived from an EMBL/GenBank/DDBJ whole genome shotgun (WGS) entry which is preliminary data.</text>
</comment>
<dbReference type="GO" id="GO:0032787">
    <property type="term" value="P:monocarboxylic acid metabolic process"/>
    <property type="evidence" value="ECO:0007669"/>
    <property type="project" value="UniProtKB-ARBA"/>
</dbReference>
<comment type="similarity">
    <text evidence="1">Belongs to the short-chain dehydrogenases/reductases (SDR) family.</text>
</comment>
<dbReference type="PRINTS" id="PR00081">
    <property type="entry name" value="GDHRDH"/>
</dbReference>
<evidence type="ECO:0000259" key="2">
    <source>
        <dbReference type="SMART" id="SM00822"/>
    </source>
</evidence>
<dbReference type="EMBL" id="JAFREP010000003">
    <property type="protein sequence ID" value="MBO1317555.1"/>
    <property type="molecule type" value="Genomic_DNA"/>
</dbReference>
<dbReference type="RefSeq" id="WP_207856846.1">
    <property type="nucleotide sequence ID" value="NZ_JAFREP010000003.1"/>
</dbReference>
<evidence type="ECO:0000313" key="3">
    <source>
        <dbReference type="EMBL" id="MBO1317555.1"/>
    </source>
</evidence>
<dbReference type="InterPro" id="IPR036291">
    <property type="entry name" value="NAD(P)-bd_dom_sf"/>
</dbReference>
<protein>
    <submittedName>
        <fullName evidence="3">SDR family oxidoreductase</fullName>
    </submittedName>
</protein>
<dbReference type="PRINTS" id="PR00080">
    <property type="entry name" value="SDRFAMILY"/>
</dbReference>
<organism evidence="3 4">
    <name type="scientific">Acanthopleuribacter pedis</name>
    <dbReference type="NCBI Taxonomy" id="442870"/>
    <lineage>
        <taxon>Bacteria</taxon>
        <taxon>Pseudomonadati</taxon>
        <taxon>Acidobacteriota</taxon>
        <taxon>Holophagae</taxon>
        <taxon>Acanthopleuribacterales</taxon>
        <taxon>Acanthopleuribacteraceae</taxon>
        <taxon>Acanthopleuribacter</taxon>
    </lineage>
</organism>
<dbReference type="FunFam" id="3.40.50.720:FF:000084">
    <property type="entry name" value="Short-chain dehydrogenase reductase"/>
    <property type="match status" value="1"/>
</dbReference>
<evidence type="ECO:0000256" key="1">
    <source>
        <dbReference type="ARBA" id="ARBA00006484"/>
    </source>
</evidence>
<dbReference type="CDD" id="cd05233">
    <property type="entry name" value="SDR_c"/>
    <property type="match status" value="1"/>
</dbReference>
<evidence type="ECO:0000313" key="4">
    <source>
        <dbReference type="Proteomes" id="UP000664417"/>
    </source>
</evidence>
<proteinExistence type="inferred from homology"/>
<feature type="domain" description="Ketoreductase" evidence="2">
    <location>
        <begin position="7"/>
        <end position="182"/>
    </location>
</feature>
<dbReference type="SUPFAM" id="SSF51735">
    <property type="entry name" value="NAD(P)-binding Rossmann-fold domains"/>
    <property type="match status" value="1"/>
</dbReference>
<dbReference type="NCBIfam" id="NF005559">
    <property type="entry name" value="PRK07231.1"/>
    <property type="match status" value="1"/>
</dbReference>
<dbReference type="PANTHER" id="PTHR42879">
    <property type="entry name" value="3-OXOACYL-(ACYL-CARRIER-PROTEIN) REDUCTASE"/>
    <property type="match status" value="1"/>
</dbReference>
<dbReference type="AlphaFoldDB" id="A0A8J7QDE9"/>
<dbReference type="PANTHER" id="PTHR42879:SF2">
    <property type="entry name" value="3-OXOACYL-[ACYL-CARRIER-PROTEIN] REDUCTASE FABG"/>
    <property type="match status" value="1"/>
</dbReference>
<dbReference type="InterPro" id="IPR002347">
    <property type="entry name" value="SDR_fam"/>
</dbReference>
<dbReference type="PROSITE" id="PS00061">
    <property type="entry name" value="ADH_SHORT"/>
    <property type="match status" value="1"/>
</dbReference>
<dbReference type="Gene3D" id="3.40.50.720">
    <property type="entry name" value="NAD(P)-binding Rossmann-like Domain"/>
    <property type="match status" value="1"/>
</dbReference>
<keyword evidence="4" id="KW-1185">Reference proteome</keyword>